<evidence type="ECO:0000259" key="6">
    <source>
        <dbReference type="PROSITE" id="PS50850"/>
    </source>
</evidence>
<feature type="transmembrane region" description="Helical" evidence="5">
    <location>
        <begin position="295"/>
        <end position="313"/>
    </location>
</feature>
<comment type="subcellular location">
    <subcellularLocation>
        <location evidence="1">Cell membrane</location>
        <topology evidence="1">Multi-pass membrane protein</topology>
    </subcellularLocation>
</comment>
<dbReference type="Proteomes" id="UP000248333">
    <property type="component" value="Unassembled WGS sequence"/>
</dbReference>
<evidence type="ECO:0000256" key="1">
    <source>
        <dbReference type="ARBA" id="ARBA00004651"/>
    </source>
</evidence>
<keyword evidence="2 5" id="KW-0812">Transmembrane</keyword>
<evidence type="ECO:0000256" key="2">
    <source>
        <dbReference type="ARBA" id="ARBA00022692"/>
    </source>
</evidence>
<dbReference type="PROSITE" id="PS50850">
    <property type="entry name" value="MFS"/>
    <property type="match status" value="1"/>
</dbReference>
<reference evidence="7 8" key="1">
    <citation type="submission" date="2018-03" db="EMBL/GenBank/DDBJ databases">
        <title>Bioinformatic expansion and discovery of thiopeptide antibiotics.</title>
        <authorList>
            <person name="Schwalen C.J."/>
            <person name="Hudson G.A."/>
            <person name="Mitchell D.A."/>
        </authorList>
    </citation>
    <scope>NUCLEOTIDE SEQUENCE [LARGE SCALE GENOMIC DNA]</scope>
    <source>
        <strain evidence="7 8">NRRL 8041</strain>
    </source>
</reference>
<dbReference type="RefSeq" id="WP_110562650.1">
    <property type="nucleotide sequence ID" value="NZ_PYBV01000007.1"/>
</dbReference>
<organism evidence="7 8">
    <name type="scientific">Micromonospora arborensis</name>
    <dbReference type="NCBI Taxonomy" id="2116518"/>
    <lineage>
        <taxon>Bacteria</taxon>
        <taxon>Bacillati</taxon>
        <taxon>Actinomycetota</taxon>
        <taxon>Actinomycetes</taxon>
        <taxon>Micromonosporales</taxon>
        <taxon>Micromonosporaceae</taxon>
        <taxon>Micromonospora</taxon>
    </lineage>
</organism>
<comment type="caution">
    <text evidence="7">The sequence shown here is derived from an EMBL/GenBank/DDBJ whole genome shotgun (WGS) entry which is preliminary data.</text>
</comment>
<dbReference type="CDD" id="cd17370">
    <property type="entry name" value="MFS_MJ1317_like"/>
    <property type="match status" value="1"/>
</dbReference>
<dbReference type="InterPro" id="IPR020846">
    <property type="entry name" value="MFS_dom"/>
</dbReference>
<dbReference type="AlphaFoldDB" id="A0A318NU51"/>
<evidence type="ECO:0000313" key="7">
    <source>
        <dbReference type="EMBL" id="PYC74094.1"/>
    </source>
</evidence>
<dbReference type="OrthoDB" id="9803985at2"/>
<evidence type="ECO:0000256" key="5">
    <source>
        <dbReference type="SAM" id="Phobius"/>
    </source>
</evidence>
<accession>A0A318NU51</accession>
<gene>
    <name evidence="7" type="ORF">C7C45_06015</name>
</gene>
<keyword evidence="3 5" id="KW-1133">Transmembrane helix</keyword>
<dbReference type="Pfam" id="PF07690">
    <property type="entry name" value="MFS_1"/>
    <property type="match status" value="2"/>
</dbReference>
<dbReference type="SUPFAM" id="SSF103473">
    <property type="entry name" value="MFS general substrate transporter"/>
    <property type="match status" value="1"/>
</dbReference>
<feature type="transmembrane region" description="Helical" evidence="5">
    <location>
        <begin position="49"/>
        <end position="67"/>
    </location>
</feature>
<proteinExistence type="predicted"/>
<evidence type="ECO:0000256" key="3">
    <source>
        <dbReference type="ARBA" id="ARBA00022989"/>
    </source>
</evidence>
<dbReference type="GO" id="GO:0022857">
    <property type="term" value="F:transmembrane transporter activity"/>
    <property type="evidence" value="ECO:0007669"/>
    <property type="project" value="InterPro"/>
</dbReference>
<feature type="transmembrane region" description="Helical" evidence="5">
    <location>
        <begin position="159"/>
        <end position="179"/>
    </location>
</feature>
<dbReference type="PANTHER" id="PTHR23518:SF2">
    <property type="entry name" value="MAJOR FACILITATOR SUPERFAMILY TRANSPORTER"/>
    <property type="match status" value="1"/>
</dbReference>
<dbReference type="InterPro" id="IPR011701">
    <property type="entry name" value="MFS"/>
</dbReference>
<feature type="transmembrane region" description="Helical" evidence="5">
    <location>
        <begin position="185"/>
        <end position="206"/>
    </location>
</feature>
<protein>
    <submittedName>
        <fullName evidence="7">MFS transporter</fullName>
    </submittedName>
</protein>
<dbReference type="InterPro" id="IPR036259">
    <property type="entry name" value="MFS_trans_sf"/>
</dbReference>
<name>A0A318NU51_9ACTN</name>
<feature type="transmembrane region" description="Helical" evidence="5">
    <location>
        <begin position="386"/>
        <end position="405"/>
    </location>
</feature>
<dbReference type="EMBL" id="PYBV01000007">
    <property type="protein sequence ID" value="PYC74094.1"/>
    <property type="molecule type" value="Genomic_DNA"/>
</dbReference>
<evidence type="ECO:0000313" key="8">
    <source>
        <dbReference type="Proteomes" id="UP000248333"/>
    </source>
</evidence>
<keyword evidence="8" id="KW-1185">Reference proteome</keyword>
<feature type="transmembrane region" description="Helical" evidence="5">
    <location>
        <begin position="319"/>
        <end position="343"/>
    </location>
</feature>
<dbReference type="PANTHER" id="PTHR23518">
    <property type="entry name" value="C-METHYLTRANSFERASE"/>
    <property type="match status" value="1"/>
</dbReference>
<evidence type="ECO:0000256" key="4">
    <source>
        <dbReference type="ARBA" id="ARBA00023136"/>
    </source>
</evidence>
<keyword evidence="4 5" id="KW-0472">Membrane</keyword>
<feature type="transmembrane region" description="Helical" evidence="5">
    <location>
        <begin position="235"/>
        <end position="255"/>
    </location>
</feature>
<feature type="transmembrane region" description="Helical" evidence="5">
    <location>
        <begin position="355"/>
        <end position="380"/>
    </location>
</feature>
<feature type="transmembrane region" description="Helical" evidence="5">
    <location>
        <begin position="267"/>
        <end position="288"/>
    </location>
</feature>
<feature type="transmembrane region" description="Helical" evidence="5">
    <location>
        <begin position="104"/>
        <end position="125"/>
    </location>
</feature>
<sequence length="426" mass="43592">MYVTLRDRPDDAGTSRARLAVRRVSATVVLLGTVSLLTDVSSEMVASVLPLYLTAVVGLSPIAYGFLDGVYQGVSALVRIAGGYVGDRGQRPKWVAVTGYAASALSRLAMLPAAGFAAITAVVTVDRLGKGLRTAPRDALIAAASQPDVLGRAFGVHRALDTLGAAIGPLVAFALLAAVPGSYGSIFVVSFAFAVAGVAVLVLLVPDLPTAAGAARATLREVFSEIAGRGLRRPLLAAALLGLLTIGDGFLYLLLQERDDFTARYFPLLYVGTNVAYLALAVPLGLLADRVGRGRVLVAGHLALLGAYLLAALPSSGVGGTLAVLLLLGTFYAATDGVLAALVSRLVAARARGSGIAAAQTTVALARFAASVLFGLFWSIQGPRPALLLFAALLAVAVPIAAWLLRGIDRPTPATLPGTRPGGVPA</sequence>
<dbReference type="GO" id="GO:0005886">
    <property type="term" value="C:plasma membrane"/>
    <property type="evidence" value="ECO:0007669"/>
    <property type="project" value="UniProtKB-SubCell"/>
</dbReference>
<dbReference type="Gene3D" id="1.20.1250.20">
    <property type="entry name" value="MFS general substrate transporter like domains"/>
    <property type="match status" value="2"/>
</dbReference>
<feature type="domain" description="Major facilitator superfamily (MFS) profile" evidence="6">
    <location>
        <begin position="27"/>
        <end position="409"/>
    </location>
</feature>